<protein>
    <submittedName>
        <fullName evidence="2">Uncharacterized protein</fullName>
    </submittedName>
</protein>
<feature type="transmembrane region" description="Helical" evidence="1">
    <location>
        <begin position="69"/>
        <end position="90"/>
    </location>
</feature>
<gene>
    <name evidence="2" type="ORF">NSCI0253_LOCUS37148</name>
</gene>
<name>A0A7S1FFH3_NOCSC</name>
<evidence type="ECO:0000313" key="2">
    <source>
        <dbReference type="EMBL" id="CAD8862793.1"/>
    </source>
</evidence>
<reference evidence="2" key="1">
    <citation type="submission" date="2021-01" db="EMBL/GenBank/DDBJ databases">
        <authorList>
            <person name="Corre E."/>
            <person name="Pelletier E."/>
            <person name="Niang G."/>
            <person name="Scheremetjew M."/>
            <person name="Finn R."/>
            <person name="Kale V."/>
            <person name="Holt S."/>
            <person name="Cochrane G."/>
            <person name="Meng A."/>
            <person name="Brown T."/>
            <person name="Cohen L."/>
        </authorList>
    </citation>
    <scope>NUCLEOTIDE SEQUENCE</scope>
</reference>
<dbReference type="AlphaFoldDB" id="A0A7S1FFH3"/>
<sequence length="108" mass="11945">MLLLGAGIEWLVSTTEIVELLLNGVALAYIMELDELFYNVFMPRKLSTLMSLLEPFPANWPLGVPVRSLVLGCAAVVVTVITLVLIQLQLDNVVIVRDVLCPARVLRQ</sequence>
<keyword evidence="1" id="KW-1133">Transmembrane helix</keyword>
<accession>A0A7S1FFH3</accession>
<keyword evidence="1" id="KW-0812">Transmembrane</keyword>
<organism evidence="2">
    <name type="scientific">Noctiluca scintillans</name>
    <name type="common">Sea sparkle</name>
    <name type="synonym">Red tide dinoflagellate</name>
    <dbReference type="NCBI Taxonomy" id="2966"/>
    <lineage>
        <taxon>Eukaryota</taxon>
        <taxon>Sar</taxon>
        <taxon>Alveolata</taxon>
        <taxon>Dinophyceae</taxon>
        <taxon>Noctilucales</taxon>
        <taxon>Noctilucaceae</taxon>
        <taxon>Noctiluca</taxon>
    </lineage>
</organism>
<keyword evidence="1" id="KW-0472">Membrane</keyword>
<dbReference type="EMBL" id="HBFQ01052093">
    <property type="protein sequence ID" value="CAD8862793.1"/>
    <property type="molecule type" value="Transcribed_RNA"/>
</dbReference>
<evidence type="ECO:0000256" key="1">
    <source>
        <dbReference type="SAM" id="Phobius"/>
    </source>
</evidence>
<proteinExistence type="predicted"/>